<keyword evidence="2" id="KW-1185">Reference proteome</keyword>
<accession>A0ABR5NM17</accession>
<dbReference type="EMBL" id="LDJG01000007">
    <property type="protein sequence ID" value="KRG58808.1"/>
    <property type="molecule type" value="Genomic_DNA"/>
</dbReference>
<dbReference type="Proteomes" id="UP000050902">
    <property type="component" value="Unassembled WGS sequence"/>
</dbReference>
<organism evidence="1 2">
    <name type="scientific">Stenotrophomonas nitritireducens</name>
    <dbReference type="NCBI Taxonomy" id="83617"/>
    <lineage>
        <taxon>Bacteria</taxon>
        <taxon>Pseudomonadati</taxon>
        <taxon>Pseudomonadota</taxon>
        <taxon>Gammaproteobacteria</taxon>
        <taxon>Lysobacterales</taxon>
        <taxon>Lysobacteraceae</taxon>
        <taxon>Stenotrophomonas</taxon>
    </lineage>
</organism>
<protein>
    <recommendedName>
        <fullName evidence="3">Maltokinase N-terminal cap domain-containing protein</fullName>
    </recommendedName>
</protein>
<reference evidence="1 2" key="1">
    <citation type="submission" date="2015-05" db="EMBL/GenBank/DDBJ databases">
        <title>Genome sequencing and analysis of members of genus Stenotrophomonas.</title>
        <authorList>
            <person name="Patil P.P."/>
            <person name="Midha S."/>
            <person name="Patil P.B."/>
        </authorList>
    </citation>
    <scope>NUCLEOTIDE SEQUENCE [LARGE SCALE GENOMIC DNA]</scope>
    <source>
        <strain evidence="1 2">DSM 12575</strain>
    </source>
</reference>
<sequence length="188" mass="20220">MVAPVVDTWELPDTPGTRAQWEARFGKENLRAETRYGPEGEGEYPVLVLFPDDARKRLVLDLDADRADAAVTGVSVSDAESLWHEASGLRVGMPLAELVALNGASISFFGLDWDYGGTVEDWHDGRLGNPPGASRFRAVTLVAREGADGDAVPVGDSSFRSDDAQWPGIGKDLLVGEIGIHWSMDGTP</sequence>
<evidence type="ECO:0000313" key="1">
    <source>
        <dbReference type="EMBL" id="KRG58808.1"/>
    </source>
</evidence>
<comment type="caution">
    <text evidence="1">The sequence shown here is derived from an EMBL/GenBank/DDBJ whole genome shotgun (WGS) entry which is preliminary data.</text>
</comment>
<evidence type="ECO:0000313" key="2">
    <source>
        <dbReference type="Proteomes" id="UP000050902"/>
    </source>
</evidence>
<proteinExistence type="predicted"/>
<gene>
    <name evidence="1" type="ORF">ABB22_06425</name>
</gene>
<name>A0ABR5NM17_9GAMM</name>
<evidence type="ECO:0008006" key="3">
    <source>
        <dbReference type="Google" id="ProtNLM"/>
    </source>
</evidence>
<dbReference type="RefSeq" id="WP_055771524.1">
    <property type="nucleotide sequence ID" value="NZ_LDJG01000007.1"/>
</dbReference>